<organism evidence="1 2">
    <name type="scientific">Panicum miliaceum</name>
    <name type="common">Proso millet</name>
    <name type="synonym">Broomcorn millet</name>
    <dbReference type="NCBI Taxonomy" id="4540"/>
    <lineage>
        <taxon>Eukaryota</taxon>
        <taxon>Viridiplantae</taxon>
        <taxon>Streptophyta</taxon>
        <taxon>Embryophyta</taxon>
        <taxon>Tracheophyta</taxon>
        <taxon>Spermatophyta</taxon>
        <taxon>Magnoliopsida</taxon>
        <taxon>Liliopsida</taxon>
        <taxon>Poales</taxon>
        <taxon>Poaceae</taxon>
        <taxon>PACMAD clade</taxon>
        <taxon>Panicoideae</taxon>
        <taxon>Panicodae</taxon>
        <taxon>Paniceae</taxon>
        <taxon>Panicinae</taxon>
        <taxon>Panicum</taxon>
        <taxon>Panicum sect. Panicum</taxon>
    </lineage>
</organism>
<accession>A0A3L6R4X9</accession>
<evidence type="ECO:0000313" key="2">
    <source>
        <dbReference type="Proteomes" id="UP000275267"/>
    </source>
</evidence>
<gene>
    <name evidence="1" type="ORF">C2845_PM08G12870</name>
</gene>
<dbReference type="OrthoDB" id="686884at2759"/>
<proteinExistence type="predicted"/>
<comment type="caution">
    <text evidence="1">The sequence shown here is derived from an EMBL/GenBank/DDBJ whole genome shotgun (WGS) entry which is preliminary data.</text>
</comment>
<sequence>MWKSPRLEMFEEGEADTARHLELDLAEKTRRNVLFQSAHYLQGVRHNHDRNVQRLSFNVGDMVLRRI</sequence>
<keyword evidence="2" id="KW-1185">Reference proteome</keyword>
<reference evidence="2" key="1">
    <citation type="journal article" date="2019" name="Nat. Commun.">
        <title>The genome of broomcorn millet.</title>
        <authorList>
            <person name="Zou C."/>
            <person name="Miki D."/>
            <person name="Li D."/>
            <person name="Tang Q."/>
            <person name="Xiao L."/>
            <person name="Rajput S."/>
            <person name="Deng P."/>
            <person name="Jia W."/>
            <person name="Huang R."/>
            <person name="Zhang M."/>
            <person name="Sun Y."/>
            <person name="Hu J."/>
            <person name="Fu X."/>
            <person name="Schnable P.S."/>
            <person name="Li F."/>
            <person name="Zhang H."/>
            <person name="Feng B."/>
            <person name="Zhu X."/>
            <person name="Liu R."/>
            <person name="Schnable J.C."/>
            <person name="Zhu J.-K."/>
            <person name="Zhang H."/>
        </authorList>
    </citation>
    <scope>NUCLEOTIDE SEQUENCE [LARGE SCALE GENOMIC DNA]</scope>
</reference>
<evidence type="ECO:0000313" key="1">
    <source>
        <dbReference type="EMBL" id="RLM94114.1"/>
    </source>
</evidence>
<dbReference type="AlphaFoldDB" id="A0A3L6R4X9"/>
<name>A0A3L6R4X9_PANMI</name>
<protein>
    <submittedName>
        <fullName evidence="1">Uncharacterized protein</fullName>
    </submittedName>
</protein>
<dbReference type="Proteomes" id="UP000275267">
    <property type="component" value="Unassembled WGS sequence"/>
</dbReference>
<dbReference type="EMBL" id="PQIB02000010">
    <property type="protein sequence ID" value="RLM94114.1"/>
    <property type="molecule type" value="Genomic_DNA"/>
</dbReference>